<dbReference type="RefSeq" id="WP_094921422.1">
    <property type="nucleotide sequence ID" value="NZ_NPIA01000001.1"/>
</dbReference>
<feature type="transmembrane region" description="Helical" evidence="1">
    <location>
        <begin position="6"/>
        <end position="21"/>
    </location>
</feature>
<protein>
    <recommendedName>
        <fullName evidence="4">DUF4131 domain-containing protein</fullName>
    </recommendedName>
</protein>
<evidence type="ECO:0000256" key="1">
    <source>
        <dbReference type="SAM" id="Phobius"/>
    </source>
</evidence>
<evidence type="ECO:0008006" key="4">
    <source>
        <dbReference type="Google" id="ProtNLM"/>
    </source>
</evidence>
<dbReference type="Proteomes" id="UP000217083">
    <property type="component" value="Unassembled WGS sequence"/>
</dbReference>
<accession>A0A263BXM5</accession>
<keyword evidence="1" id="KW-0812">Transmembrane</keyword>
<gene>
    <name evidence="2" type="ORF">CIB95_02595</name>
</gene>
<keyword evidence="1" id="KW-1133">Transmembrane helix</keyword>
<keyword evidence="1" id="KW-0472">Membrane</keyword>
<reference evidence="2 3" key="2">
    <citation type="submission" date="2017-09" db="EMBL/GenBank/DDBJ databases">
        <title>Bacillus patelloidae sp. nov., isolated from the intestinal tract of a marine limpet.</title>
        <authorList>
            <person name="Liu R."/>
            <person name="Dong C."/>
            <person name="Shao Z."/>
        </authorList>
    </citation>
    <scope>NUCLEOTIDE SEQUENCE [LARGE SCALE GENOMIC DNA]</scope>
    <source>
        <strain evidence="2 3">SA5d-4</strain>
    </source>
</reference>
<dbReference type="AlphaFoldDB" id="A0A263BXM5"/>
<keyword evidence="3" id="KW-1185">Reference proteome</keyword>
<comment type="caution">
    <text evidence="2">The sequence shown here is derived from an EMBL/GenBank/DDBJ whole genome shotgun (WGS) entry which is preliminary data.</text>
</comment>
<sequence>MSNIVTAIVIPIIILYFYYLSRREIKKKLESWLNVGTVSEDVQLEGTISTIFTELEQFYHGKYVWSCELKVKTSDSVVKVKMKKPYVDNFTSPSLEKGRPVICNGIWKDGVFLANKIELKARASTVEGEVF</sequence>
<organism evidence="2 3">
    <name type="scientific">Lottiidibacillus patelloidae</name>
    <dbReference type="NCBI Taxonomy" id="2670334"/>
    <lineage>
        <taxon>Bacteria</taxon>
        <taxon>Bacillati</taxon>
        <taxon>Bacillota</taxon>
        <taxon>Bacilli</taxon>
        <taxon>Bacillales</taxon>
        <taxon>Bacillaceae</taxon>
        <taxon>Lottiidibacillus</taxon>
    </lineage>
</organism>
<evidence type="ECO:0000313" key="3">
    <source>
        <dbReference type="Proteomes" id="UP000217083"/>
    </source>
</evidence>
<dbReference type="EMBL" id="NPIA01000001">
    <property type="protein sequence ID" value="OZM58475.1"/>
    <property type="molecule type" value="Genomic_DNA"/>
</dbReference>
<evidence type="ECO:0000313" key="2">
    <source>
        <dbReference type="EMBL" id="OZM58475.1"/>
    </source>
</evidence>
<name>A0A263BXM5_9BACI</name>
<proteinExistence type="predicted"/>
<reference evidence="3" key="1">
    <citation type="submission" date="2017-08" db="EMBL/GenBank/DDBJ databases">
        <authorList>
            <person name="Huang Z."/>
        </authorList>
    </citation>
    <scope>NUCLEOTIDE SEQUENCE [LARGE SCALE GENOMIC DNA]</scope>
    <source>
        <strain evidence="3">SA5d-4</strain>
    </source>
</reference>